<dbReference type="EMBL" id="JAATJU010021189">
    <property type="protein sequence ID" value="KAH0514439.1"/>
    <property type="molecule type" value="Genomic_DNA"/>
</dbReference>
<dbReference type="GO" id="GO:0004065">
    <property type="term" value="F:arylsulfatase activity"/>
    <property type="evidence" value="ECO:0007669"/>
    <property type="project" value="TreeGrafter"/>
</dbReference>
<dbReference type="InterPro" id="IPR024607">
    <property type="entry name" value="Sulfatase_CS"/>
</dbReference>
<protein>
    <recommendedName>
        <fullName evidence="12">Steryl-sulfatase</fullName>
        <ecNumber evidence="11">3.1.6.2</ecNumber>
    </recommendedName>
    <alternativeName>
        <fullName evidence="13">Arylsulfatase C</fullName>
    </alternativeName>
    <alternativeName>
        <fullName evidence="15">Steroid sulfatase</fullName>
    </alternativeName>
    <alternativeName>
        <fullName evidence="14">Steryl-sulfate sulfohydrolase</fullName>
    </alternativeName>
</protein>
<evidence type="ECO:0000256" key="4">
    <source>
        <dbReference type="ARBA" id="ARBA00022720"/>
    </source>
</evidence>
<dbReference type="AlphaFoldDB" id="A0A8J6GNQ8"/>
<comment type="catalytic activity">
    <reaction evidence="8">
        <text>dehydroepiandrosterone 3-sulfate + H2O = 3beta-hydroxyandrost-5-en-17-one + sulfate + H(+)</text>
        <dbReference type="Rhea" id="RHEA:19873"/>
        <dbReference type="ChEBI" id="CHEBI:15377"/>
        <dbReference type="ChEBI" id="CHEBI:15378"/>
        <dbReference type="ChEBI" id="CHEBI:16189"/>
        <dbReference type="ChEBI" id="CHEBI:28689"/>
        <dbReference type="ChEBI" id="CHEBI:57905"/>
        <dbReference type="EC" id="3.1.6.2"/>
    </reaction>
</comment>
<keyword evidence="5" id="KW-0479">Metal-binding</keyword>
<feature type="signal peptide" evidence="18">
    <location>
        <begin position="1"/>
        <end position="18"/>
    </location>
</feature>
<keyword evidence="18" id="KW-0732">Signal</keyword>
<dbReference type="PROSITE" id="PS00523">
    <property type="entry name" value="SULFATASE_1"/>
    <property type="match status" value="1"/>
</dbReference>
<evidence type="ECO:0000256" key="12">
    <source>
        <dbReference type="ARBA" id="ARBA00073973"/>
    </source>
</evidence>
<dbReference type="FunFam" id="3.30.1120.10:FF:000001">
    <property type="entry name" value="Arylsulfatase E"/>
    <property type="match status" value="1"/>
</dbReference>
<accession>A0A8J6GNQ8</accession>
<evidence type="ECO:0000256" key="1">
    <source>
        <dbReference type="ARBA" id="ARBA00001913"/>
    </source>
</evidence>
<evidence type="ECO:0000256" key="16">
    <source>
        <dbReference type="SAM" id="MobiDB-lite"/>
    </source>
</evidence>
<comment type="similarity">
    <text evidence="3">Belongs to the sulfatase family.</text>
</comment>
<dbReference type="PANTHER" id="PTHR42693">
    <property type="entry name" value="ARYLSULFATASE FAMILY MEMBER"/>
    <property type="match status" value="1"/>
</dbReference>
<dbReference type="Pfam" id="PF14707">
    <property type="entry name" value="Sulfatase_C"/>
    <property type="match status" value="1"/>
</dbReference>
<dbReference type="Proteomes" id="UP000710432">
    <property type="component" value="Unassembled WGS sequence"/>
</dbReference>
<dbReference type="PANTHER" id="PTHR42693:SF9">
    <property type="entry name" value="STERYL-SULFATASE"/>
    <property type="match status" value="1"/>
</dbReference>
<feature type="chain" id="PRO_5035307952" description="Steryl-sulfatase" evidence="18">
    <location>
        <begin position="19"/>
        <end position="701"/>
    </location>
</feature>
<keyword evidence="17" id="KW-0472">Membrane</keyword>
<comment type="subcellular location">
    <subcellularLocation>
        <location evidence="2">Microsome membrane</location>
        <topology evidence="2">Multi-pass membrane protein</topology>
    </subcellularLocation>
</comment>
<evidence type="ECO:0000256" key="6">
    <source>
        <dbReference type="ARBA" id="ARBA00022801"/>
    </source>
</evidence>
<evidence type="ECO:0000256" key="13">
    <source>
        <dbReference type="ARBA" id="ARBA00075314"/>
    </source>
</evidence>
<evidence type="ECO:0000256" key="5">
    <source>
        <dbReference type="ARBA" id="ARBA00022723"/>
    </source>
</evidence>
<dbReference type="Gene3D" id="1.10.287.550">
    <property type="entry name" value="Helix hairpin bin"/>
    <property type="match status" value="1"/>
</dbReference>
<keyword evidence="4" id="KW-0635">Pregnancy</keyword>
<comment type="cofactor">
    <cofactor evidence="1">
        <name>Ca(2+)</name>
        <dbReference type="ChEBI" id="CHEBI:29108"/>
    </cofactor>
</comment>
<evidence type="ECO:0000256" key="14">
    <source>
        <dbReference type="ARBA" id="ARBA00076156"/>
    </source>
</evidence>
<evidence type="ECO:0000256" key="18">
    <source>
        <dbReference type="SAM" id="SignalP"/>
    </source>
</evidence>
<evidence type="ECO:0000256" key="2">
    <source>
        <dbReference type="ARBA" id="ARBA00004154"/>
    </source>
</evidence>
<proteinExistence type="inferred from homology"/>
<dbReference type="PROSITE" id="PS00149">
    <property type="entry name" value="SULFATASE_2"/>
    <property type="match status" value="1"/>
</dbReference>
<evidence type="ECO:0000256" key="8">
    <source>
        <dbReference type="ARBA" id="ARBA00050543"/>
    </source>
</evidence>
<evidence type="ECO:0000256" key="3">
    <source>
        <dbReference type="ARBA" id="ARBA00008779"/>
    </source>
</evidence>
<dbReference type="Gene3D" id="3.40.720.10">
    <property type="entry name" value="Alkaline Phosphatase, subunit A"/>
    <property type="match status" value="1"/>
</dbReference>
<dbReference type="InterPro" id="IPR000917">
    <property type="entry name" value="Sulfatase_N"/>
</dbReference>
<keyword evidence="17" id="KW-0812">Transmembrane</keyword>
<evidence type="ECO:0000256" key="10">
    <source>
        <dbReference type="ARBA" id="ARBA00053464"/>
    </source>
</evidence>
<keyword evidence="17" id="KW-1133">Transmembrane helix</keyword>
<evidence type="ECO:0000256" key="9">
    <source>
        <dbReference type="ARBA" id="ARBA00052086"/>
    </source>
</evidence>
<dbReference type="InterPro" id="IPR050738">
    <property type="entry name" value="Sulfatase"/>
</dbReference>
<feature type="compositionally biased region" description="Polar residues" evidence="16">
    <location>
        <begin position="614"/>
        <end position="632"/>
    </location>
</feature>
<dbReference type="GO" id="GO:0005783">
    <property type="term" value="C:endoplasmic reticulum"/>
    <property type="evidence" value="ECO:0007669"/>
    <property type="project" value="UniProtKB-ARBA"/>
</dbReference>
<comment type="function">
    <text evidence="10">Catalyzes the conversion of sulfated steroid precursors, such as dehydroepiandrosterone sulfate (DHEA-S) and estrone sulfate to the free steroid.</text>
</comment>
<gene>
    <name evidence="20" type="ORF">LTLLF_135020</name>
</gene>
<evidence type="ECO:0000313" key="20">
    <source>
        <dbReference type="EMBL" id="KAH0514439.1"/>
    </source>
</evidence>
<name>A0A8J6GNQ8_MICOH</name>
<evidence type="ECO:0000256" key="15">
    <source>
        <dbReference type="ARBA" id="ARBA00080881"/>
    </source>
</evidence>
<organism evidence="20 21">
    <name type="scientific">Microtus ochrogaster</name>
    <name type="common">Prairie vole</name>
    <dbReference type="NCBI Taxonomy" id="79684"/>
    <lineage>
        <taxon>Eukaryota</taxon>
        <taxon>Metazoa</taxon>
        <taxon>Chordata</taxon>
        <taxon>Craniata</taxon>
        <taxon>Vertebrata</taxon>
        <taxon>Euteleostomi</taxon>
        <taxon>Mammalia</taxon>
        <taxon>Eutheria</taxon>
        <taxon>Euarchontoglires</taxon>
        <taxon>Glires</taxon>
        <taxon>Rodentia</taxon>
        <taxon>Myomorpha</taxon>
        <taxon>Muroidea</taxon>
        <taxon>Cricetidae</taxon>
        <taxon>Arvicolinae</taxon>
        <taxon>Microtus</taxon>
    </lineage>
</organism>
<dbReference type="CDD" id="cd16159">
    <property type="entry name" value="ES"/>
    <property type="match status" value="1"/>
</dbReference>
<feature type="compositionally biased region" description="Polar residues" evidence="16">
    <location>
        <begin position="690"/>
        <end position="701"/>
    </location>
</feature>
<reference evidence="20" key="1">
    <citation type="submission" date="2020-03" db="EMBL/GenBank/DDBJ databases">
        <title>Studies in the Genomics of Life Span.</title>
        <authorList>
            <person name="Glass D."/>
        </authorList>
    </citation>
    <scope>NUCLEOTIDE SEQUENCE</scope>
    <source>
        <strain evidence="20">LTLLF</strain>
        <tissue evidence="20">Muscle</tissue>
    </source>
</reference>
<comment type="catalytic activity">
    <reaction evidence="9">
        <text>estrone 3-sulfate + H2O = estrone + sulfate + H(+)</text>
        <dbReference type="Rhea" id="RHEA:31055"/>
        <dbReference type="ChEBI" id="CHEBI:15377"/>
        <dbReference type="ChEBI" id="CHEBI:15378"/>
        <dbReference type="ChEBI" id="CHEBI:16189"/>
        <dbReference type="ChEBI" id="CHEBI:17263"/>
        <dbReference type="ChEBI" id="CHEBI:60050"/>
    </reaction>
</comment>
<dbReference type="GO" id="GO:0046872">
    <property type="term" value="F:metal ion binding"/>
    <property type="evidence" value="ECO:0007669"/>
    <property type="project" value="UniProtKB-KW"/>
</dbReference>
<dbReference type="Gene3D" id="3.30.1120.10">
    <property type="match status" value="1"/>
</dbReference>
<feature type="compositionally biased region" description="Basic and acidic residues" evidence="16">
    <location>
        <begin position="633"/>
        <end position="648"/>
    </location>
</feature>
<comment type="caution">
    <text evidence="20">The sequence shown here is derived from an EMBL/GenBank/DDBJ whole genome shotgun (WGS) entry which is preliminary data.</text>
</comment>
<evidence type="ECO:0000313" key="21">
    <source>
        <dbReference type="Proteomes" id="UP000710432"/>
    </source>
</evidence>
<sequence>MSPLPALALLLLLRVCGARDPARPNFVIIMADDLGIGDLGCYGNSTLRTPSVDRLAREGVKLTQHLAAAPLCTPSRAAFLTGRYAVRAGMASHNRLGVFLFTASSGGLPPSEVTFAQRLRARGYRTGLVGKWHLGVSCRHRDDFCHHPQRHGFESFHGFPLTNLRDCIPGSGSVFYSSRHLVVHVPVQVLLVCALTLALLHLLGLARVPVAVVVVPVLLTVAVAGGFFAFLHYFRPANCVLMTGFEVVQRPASYEELTQRLTREAVGFLERHAHTPFLLFLSFLHVHTAHFAAPKFAGRSRHGVYGDAVEELDWSVGQILDALDHLGLANDTLVYFTSDHGAHVEEVSEEGEMHGGSNGIYKGGKATNWEGGIRVPGVVRFPRELGRGLELAEPTSHMDVFPTVLALAGAELPADRIIDGRDLMPLLRGTRMQSEHEFLFHYCNAYLNAVRWRPQDGSALWKVFYFTPNFDPGTNGCFSSHVCFCFGKHITRHDPPLLFDLTRDPSERRPLTPESEPRYHAVLAAVGEAVAAHTRTLDPEVPQQLSLSNLVWKPTVDPSDCLDKLWHLMMYRANTRKKNNWCRLGDFLSRAFHLRPGLRALACLLECRTTSFPGTKSTTGDLPTATSISNRFHLNDDPAAQEKPDKCDFFNQPSQDASRLDRTNKNRPSRNASGQENHQDTTKIIGYTLDPSTPGASRKQS</sequence>
<feature type="transmembrane region" description="Helical" evidence="17">
    <location>
        <begin position="181"/>
        <end position="203"/>
    </location>
</feature>
<feature type="region of interest" description="Disordered" evidence="16">
    <location>
        <begin position="614"/>
        <end position="701"/>
    </location>
</feature>
<evidence type="ECO:0000259" key="19">
    <source>
        <dbReference type="Pfam" id="PF00884"/>
    </source>
</evidence>
<dbReference type="Pfam" id="PF00884">
    <property type="entry name" value="Sulfatase"/>
    <property type="match status" value="1"/>
</dbReference>
<evidence type="ECO:0000256" key="7">
    <source>
        <dbReference type="ARBA" id="ARBA00022837"/>
    </source>
</evidence>
<dbReference type="GO" id="GO:0004773">
    <property type="term" value="F:steryl-sulfatase activity"/>
    <property type="evidence" value="ECO:0007669"/>
    <property type="project" value="UniProtKB-EC"/>
</dbReference>
<dbReference type="GO" id="GO:0007565">
    <property type="term" value="P:female pregnancy"/>
    <property type="evidence" value="ECO:0007669"/>
    <property type="project" value="UniProtKB-KW"/>
</dbReference>
<keyword evidence="7" id="KW-0106">Calcium</keyword>
<dbReference type="SUPFAM" id="SSF53649">
    <property type="entry name" value="Alkaline phosphatase-like"/>
    <property type="match status" value="1"/>
</dbReference>
<evidence type="ECO:0000256" key="11">
    <source>
        <dbReference type="ARBA" id="ARBA00066357"/>
    </source>
</evidence>
<evidence type="ECO:0000256" key="17">
    <source>
        <dbReference type="SAM" id="Phobius"/>
    </source>
</evidence>
<feature type="domain" description="Sulfatase N-terminal" evidence="19">
    <location>
        <begin position="24"/>
        <end position="410"/>
    </location>
</feature>
<keyword evidence="6" id="KW-0378">Hydrolase</keyword>
<dbReference type="InterPro" id="IPR017850">
    <property type="entry name" value="Alkaline_phosphatase_core_sf"/>
</dbReference>
<dbReference type="EC" id="3.1.6.2" evidence="11"/>
<feature type="transmembrane region" description="Helical" evidence="17">
    <location>
        <begin position="210"/>
        <end position="234"/>
    </location>
</feature>